<gene>
    <name evidence="1" type="ORF">METZ01_LOCUS38219</name>
</gene>
<sequence>MKPIILLLHLSIFISSFLTGAIKTKTIKIYTITRNFGTETRELSHSTFVRYNSKQQVIDSTLYIHNIPLSEKYSYINFNDRKSLKKLKGIERLMHFKYEYSIEGHLVSKYLYGNNNDSLKWHEFYKYYSNGNLMKIIRFDPSKVNPENKIDAPLPDPNNMPWGETFSYNESGTVQEHKEFYGGYILESTIFDIDTSGAPKIKVKNFDPSIMKKTTFYYNDKGQIHEKINSRRGFSIGSESYEYDKFKRTIKINYFNLEGNLEKTSTFLYSDQENRETHIITDPSKKLIRRIETRKNSNNNKIIDATFDGKSRLIQKKTIGYDSRGRLSRIHDYDMLKPGKNGNPILINIITYEYD</sequence>
<evidence type="ECO:0000313" key="1">
    <source>
        <dbReference type="EMBL" id="SUZ85365.1"/>
    </source>
</evidence>
<name>A0A381R0X4_9ZZZZ</name>
<proteinExistence type="predicted"/>
<dbReference type="Gene3D" id="2.180.10.10">
    <property type="entry name" value="RHS repeat-associated core"/>
    <property type="match status" value="1"/>
</dbReference>
<accession>A0A381R0X4</accession>
<protein>
    <submittedName>
        <fullName evidence="1">Uncharacterized protein</fullName>
    </submittedName>
</protein>
<reference evidence="1" key="1">
    <citation type="submission" date="2018-05" db="EMBL/GenBank/DDBJ databases">
        <authorList>
            <person name="Lanie J.A."/>
            <person name="Ng W.-L."/>
            <person name="Kazmierczak K.M."/>
            <person name="Andrzejewski T.M."/>
            <person name="Davidsen T.M."/>
            <person name="Wayne K.J."/>
            <person name="Tettelin H."/>
            <person name="Glass J.I."/>
            <person name="Rusch D."/>
            <person name="Podicherti R."/>
            <person name="Tsui H.-C.T."/>
            <person name="Winkler M.E."/>
        </authorList>
    </citation>
    <scope>NUCLEOTIDE SEQUENCE</scope>
</reference>
<dbReference type="EMBL" id="UINC01001632">
    <property type="protein sequence ID" value="SUZ85365.1"/>
    <property type="molecule type" value="Genomic_DNA"/>
</dbReference>
<organism evidence="1">
    <name type="scientific">marine metagenome</name>
    <dbReference type="NCBI Taxonomy" id="408172"/>
    <lineage>
        <taxon>unclassified sequences</taxon>
        <taxon>metagenomes</taxon>
        <taxon>ecological metagenomes</taxon>
    </lineage>
</organism>
<dbReference type="AlphaFoldDB" id="A0A381R0X4"/>